<evidence type="ECO:0000313" key="2">
    <source>
        <dbReference type="EMBL" id="KAJ7338530.1"/>
    </source>
</evidence>
<keyword evidence="3" id="KW-1185">Reference proteome</keyword>
<feature type="compositionally biased region" description="Low complexity" evidence="1">
    <location>
        <begin position="74"/>
        <end position="87"/>
    </location>
</feature>
<dbReference type="EMBL" id="JAPFRF010000003">
    <property type="protein sequence ID" value="KAJ7338530.1"/>
    <property type="molecule type" value="Genomic_DNA"/>
</dbReference>
<feature type="non-terminal residue" evidence="2">
    <location>
        <position position="105"/>
    </location>
</feature>
<gene>
    <name evidence="2" type="ORF">JRQ81_012432</name>
</gene>
<sequence length="105" mass="11306">MRARARAWLEVVPLARKHAGSRPLVAGAGRPASRSPLGARPRPPLFLPLLLLLLLLRRRRRLLRARLRRPSRDGAGQAAAAAGPPAATMKAEAGDDSLINLSVQQ</sequence>
<protein>
    <submittedName>
        <fullName evidence="2">Uncharacterized protein</fullName>
    </submittedName>
</protein>
<feature type="region of interest" description="Disordered" evidence="1">
    <location>
        <begin position="66"/>
        <end position="105"/>
    </location>
</feature>
<name>A0A9Q0Y139_9SAUR</name>
<evidence type="ECO:0000313" key="3">
    <source>
        <dbReference type="Proteomes" id="UP001142489"/>
    </source>
</evidence>
<organism evidence="2 3">
    <name type="scientific">Phrynocephalus forsythii</name>
    <dbReference type="NCBI Taxonomy" id="171643"/>
    <lineage>
        <taxon>Eukaryota</taxon>
        <taxon>Metazoa</taxon>
        <taxon>Chordata</taxon>
        <taxon>Craniata</taxon>
        <taxon>Vertebrata</taxon>
        <taxon>Euteleostomi</taxon>
        <taxon>Lepidosauria</taxon>
        <taxon>Squamata</taxon>
        <taxon>Bifurcata</taxon>
        <taxon>Unidentata</taxon>
        <taxon>Episquamata</taxon>
        <taxon>Toxicofera</taxon>
        <taxon>Iguania</taxon>
        <taxon>Acrodonta</taxon>
        <taxon>Agamidae</taxon>
        <taxon>Agaminae</taxon>
        <taxon>Phrynocephalus</taxon>
    </lineage>
</organism>
<evidence type="ECO:0000256" key="1">
    <source>
        <dbReference type="SAM" id="MobiDB-lite"/>
    </source>
</evidence>
<comment type="caution">
    <text evidence="2">The sequence shown here is derived from an EMBL/GenBank/DDBJ whole genome shotgun (WGS) entry which is preliminary data.</text>
</comment>
<dbReference type="AlphaFoldDB" id="A0A9Q0Y139"/>
<proteinExistence type="predicted"/>
<reference evidence="2" key="1">
    <citation type="journal article" date="2023" name="DNA Res.">
        <title>Chromosome-level genome assembly of Phrynocephalus forsythii using third-generation DNA sequencing and Hi-C analysis.</title>
        <authorList>
            <person name="Qi Y."/>
            <person name="Zhao W."/>
            <person name="Zhao Y."/>
            <person name="Niu C."/>
            <person name="Cao S."/>
            <person name="Zhang Y."/>
        </authorList>
    </citation>
    <scope>NUCLEOTIDE SEQUENCE</scope>
    <source>
        <tissue evidence="2">Muscle</tissue>
    </source>
</reference>
<dbReference type="Proteomes" id="UP001142489">
    <property type="component" value="Unassembled WGS sequence"/>
</dbReference>
<accession>A0A9Q0Y139</accession>